<protein>
    <submittedName>
        <fullName evidence="4">Peptidoglycan DD-metalloendopeptidase family protein</fullName>
    </submittedName>
</protein>
<evidence type="ECO:0000256" key="1">
    <source>
        <dbReference type="SAM" id="MobiDB-lite"/>
    </source>
</evidence>
<dbReference type="CDD" id="cd12797">
    <property type="entry name" value="M23_peptidase"/>
    <property type="match status" value="1"/>
</dbReference>
<dbReference type="InterPro" id="IPR050570">
    <property type="entry name" value="Cell_wall_metabolism_enzyme"/>
</dbReference>
<dbReference type="PANTHER" id="PTHR21666">
    <property type="entry name" value="PEPTIDASE-RELATED"/>
    <property type="match status" value="1"/>
</dbReference>
<reference evidence="4" key="1">
    <citation type="submission" date="2021-05" db="EMBL/GenBank/DDBJ databases">
        <authorList>
            <person name="Pietrasiak N."/>
            <person name="Ward R."/>
            <person name="Stajich J.E."/>
            <person name="Kurbessoian T."/>
        </authorList>
    </citation>
    <scope>NUCLEOTIDE SEQUENCE</scope>
    <source>
        <strain evidence="4">UHER 2000/2452</strain>
    </source>
</reference>
<dbReference type="AlphaFoldDB" id="A0A951UQA9"/>
<evidence type="ECO:0000256" key="2">
    <source>
        <dbReference type="SAM" id="Phobius"/>
    </source>
</evidence>
<keyword evidence="2" id="KW-1133">Transmembrane helix</keyword>
<dbReference type="Pfam" id="PF01551">
    <property type="entry name" value="Peptidase_M23"/>
    <property type="match status" value="1"/>
</dbReference>
<organism evidence="4 5">
    <name type="scientific">Drouetiella hepatica Uher 2000/2452</name>
    <dbReference type="NCBI Taxonomy" id="904376"/>
    <lineage>
        <taxon>Bacteria</taxon>
        <taxon>Bacillati</taxon>
        <taxon>Cyanobacteriota</taxon>
        <taxon>Cyanophyceae</taxon>
        <taxon>Oculatellales</taxon>
        <taxon>Oculatellaceae</taxon>
        <taxon>Drouetiella</taxon>
    </lineage>
</organism>
<dbReference type="EMBL" id="JAHHHD010000062">
    <property type="protein sequence ID" value="MBW4662195.1"/>
    <property type="molecule type" value="Genomic_DNA"/>
</dbReference>
<dbReference type="Gene3D" id="1.10.530.10">
    <property type="match status" value="1"/>
</dbReference>
<dbReference type="InterPro" id="IPR016047">
    <property type="entry name" value="M23ase_b-sheet_dom"/>
</dbReference>
<dbReference type="InterPro" id="IPR011055">
    <property type="entry name" value="Dup_hybrid_motif"/>
</dbReference>
<dbReference type="GO" id="GO:0004222">
    <property type="term" value="F:metalloendopeptidase activity"/>
    <property type="evidence" value="ECO:0007669"/>
    <property type="project" value="TreeGrafter"/>
</dbReference>
<feature type="transmembrane region" description="Helical" evidence="2">
    <location>
        <begin position="80"/>
        <end position="98"/>
    </location>
</feature>
<sequence length="403" mass="42647">MTAVWNDKAQRYQGSNGKFVNPDAMPSPSAPAAPKYQPTADSADTKLLLAALEKLIKGQEKLIKGQEKTRTQNSSDLARIRLVMAWVIFVVALAYPTVAKWVQNPAGEASTLLGAPADEIYSKEIAAGVTIAGYEVSSPFGLREAPLEGASTDHKGVDLLTPEGTQLSMIGVGKGQVECLEQPEGAGTYAVITPAGIPFTFKAMHLSKCESGEFEAGQVFALTGNTGNSTGAHLHWGQFEGENAVSPGEGYVWWVIQGKPPKPYGAIAQTGLSSATDLYSRIVEQESGGDHTQINPDSGAIGLGQVMPENVPSWTQQCLGKEMTPDQFAADADAQKKTVDCKLQEYLGEAKAKGESDFDGCRSVAAAWYSGDPSLKDSDAPQDGYPSIRAYTESVCAGYGGAK</sequence>
<comment type="caution">
    <text evidence="4">The sequence shown here is derived from an EMBL/GenBank/DDBJ whole genome shotgun (WGS) entry which is preliminary data.</text>
</comment>
<accession>A0A951UQA9</accession>
<evidence type="ECO:0000259" key="3">
    <source>
        <dbReference type="Pfam" id="PF01551"/>
    </source>
</evidence>
<proteinExistence type="predicted"/>
<evidence type="ECO:0000313" key="4">
    <source>
        <dbReference type="EMBL" id="MBW4662195.1"/>
    </source>
</evidence>
<feature type="region of interest" description="Disordered" evidence="1">
    <location>
        <begin position="13"/>
        <end position="39"/>
    </location>
</feature>
<reference evidence="4" key="2">
    <citation type="journal article" date="2022" name="Microbiol. Resour. Announc.">
        <title>Metagenome Sequencing to Explore Phylogenomics of Terrestrial Cyanobacteria.</title>
        <authorList>
            <person name="Ward R.D."/>
            <person name="Stajich J.E."/>
            <person name="Johansen J.R."/>
            <person name="Huntemann M."/>
            <person name="Clum A."/>
            <person name="Foster B."/>
            <person name="Foster B."/>
            <person name="Roux S."/>
            <person name="Palaniappan K."/>
            <person name="Varghese N."/>
            <person name="Mukherjee S."/>
            <person name="Reddy T.B.K."/>
            <person name="Daum C."/>
            <person name="Copeland A."/>
            <person name="Chen I.A."/>
            <person name="Ivanova N.N."/>
            <person name="Kyrpides N.C."/>
            <person name="Shapiro N."/>
            <person name="Eloe-Fadrosh E.A."/>
            <person name="Pietrasiak N."/>
        </authorList>
    </citation>
    <scope>NUCLEOTIDE SEQUENCE</scope>
    <source>
        <strain evidence="4">UHER 2000/2452</strain>
    </source>
</reference>
<keyword evidence="2" id="KW-0472">Membrane</keyword>
<feature type="domain" description="M23ase beta-sheet core" evidence="3">
    <location>
        <begin position="153"/>
        <end position="247"/>
    </location>
</feature>
<dbReference type="Proteomes" id="UP000757435">
    <property type="component" value="Unassembled WGS sequence"/>
</dbReference>
<feature type="compositionally biased region" description="Low complexity" evidence="1">
    <location>
        <begin position="24"/>
        <end position="34"/>
    </location>
</feature>
<dbReference type="SUPFAM" id="SSF51261">
    <property type="entry name" value="Duplicated hybrid motif"/>
    <property type="match status" value="1"/>
</dbReference>
<name>A0A951UQA9_9CYAN</name>
<dbReference type="Gene3D" id="2.70.70.10">
    <property type="entry name" value="Glucose Permease (Domain IIA)"/>
    <property type="match status" value="1"/>
</dbReference>
<evidence type="ECO:0000313" key="5">
    <source>
        <dbReference type="Proteomes" id="UP000757435"/>
    </source>
</evidence>
<gene>
    <name evidence="4" type="ORF">KME15_26380</name>
</gene>
<dbReference type="PANTHER" id="PTHR21666:SF292">
    <property type="entry name" value="MUREIN DD-ENDOPEPTIDASE MEPM"/>
    <property type="match status" value="1"/>
</dbReference>
<keyword evidence="2" id="KW-0812">Transmembrane</keyword>